<gene>
    <name evidence="1" type="ORF">ACFPM7_10285</name>
</gene>
<protein>
    <recommendedName>
        <fullName evidence="3">Nudix hydrolase domain-containing protein</fullName>
    </recommendedName>
</protein>
<accession>A0ABW0EKS3</accession>
<keyword evidence="2" id="KW-1185">Reference proteome</keyword>
<proteinExistence type="predicted"/>
<reference evidence="2" key="1">
    <citation type="journal article" date="2019" name="Int. J. Syst. Evol. Microbiol.">
        <title>The Global Catalogue of Microorganisms (GCM) 10K type strain sequencing project: providing services to taxonomists for standard genome sequencing and annotation.</title>
        <authorList>
            <consortium name="The Broad Institute Genomics Platform"/>
            <consortium name="The Broad Institute Genome Sequencing Center for Infectious Disease"/>
            <person name="Wu L."/>
            <person name="Ma J."/>
        </authorList>
    </citation>
    <scope>NUCLEOTIDE SEQUENCE [LARGE SCALE GENOMIC DNA]</scope>
    <source>
        <strain evidence="2">CCUG 59778</strain>
    </source>
</reference>
<dbReference type="Gene3D" id="3.90.79.10">
    <property type="entry name" value="Nucleoside Triphosphate Pyrophosphohydrolase"/>
    <property type="match status" value="1"/>
</dbReference>
<evidence type="ECO:0008006" key="3">
    <source>
        <dbReference type="Google" id="ProtNLM"/>
    </source>
</evidence>
<sequence>MSSNAVANARTHVSRAAVELDAVVVDDAGLVLMVRTGAGLALPAGPLLAREQAAVGIVRVVEESTGVRVEVCDLVGVSSSPGFGVCFRARPVGGDLGERAEWVEPERLGELPVDEADRRRVEHVLAERAAYFG</sequence>
<dbReference type="Proteomes" id="UP001596157">
    <property type="component" value="Unassembled WGS sequence"/>
</dbReference>
<dbReference type="RefSeq" id="WP_378246419.1">
    <property type="nucleotide sequence ID" value="NZ_JBHSKF010000004.1"/>
</dbReference>
<name>A0ABW0EKS3_9PSEU</name>
<dbReference type="EMBL" id="JBHSKF010000004">
    <property type="protein sequence ID" value="MFC5287437.1"/>
    <property type="molecule type" value="Genomic_DNA"/>
</dbReference>
<evidence type="ECO:0000313" key="1">
    <source>
        <dbReference type="EMBL" id="MFC5287437.1"/>
    </source>
</evidence>
<dbReference type="InterPro" id="IPR015797">
    <property type="entry name" value="NUDIX_hydrolase-like_dom_sf"/>
</dbReference>
<dbReference type="SUPFAM" id="SSF55811">
    <property type="entry name" value="Nudix"/>
    <property type="match status" value="1"/>
</dbReference>
<evidence type="ECO:0000313" key="2">
    <source>
        <dbReference type="Proteomes" id="UP001596157"/>
    </source>
</evidence>
<organism evidence="1 2">
    <name type="scientific">Actinokineospora guangxiensis</name>
    <dbReference type="NCBI Taxonomy" id="1490288"/>
    <lineage>
        <taxon>Bacteria</taxon>
        <taxon>Bacillati</taxon>
        <taxon>Actinomycetota</taxon>
        <taxon>Actinomycetes</taxon>
        <taxon>Pseudonocardiales</taxon>
        <taxon>Pseudonocardiaceae</taxon>
        <taxon>Actinokineospora</taxon>
    </lineage>
</organism>
<comment type="caution">
    <text evidence="1">The sequence shown here is derived from an EMBL/GenBank/DDBJ whole genome shotgun (WGS) entry which is preliminary data.</text>
</comment>